<protein>
    <recommendedName>
        <fullName evidence="3 4">Adenylyl cyclase-associated protein</fullName>
    </recommendedName>
</protein>
<reference evidence="7 8" key="1">
    <citation type="submission" date="2014-04" db="EMBL/GenBank/DDBJ databases">
        <authorList>
            <consortium name="DOE Joint Genome Institute"/>
            <person name="Kuo A."/>
            <person name="Gay G."/>
            <person name="Dore J."/>
            <person name="Kohler A."/>
            <person name="Nagy L.G."/>
            <person name="Floudas D."/>
            <person name="Copeland A."/>
            <person name="Barry K.W."/>
            <person name="Cichocki N."/>
            <person name="Veneault-Fourrey C."/>
            <person name="LaButti K."/>
            <person name="Lindquist E.A."/>
            <person name="Lipzen A."/>
            <person name="Lundell T."/>
            <person name="Morin E."/>
            <person name="Murat C."/>
            <person name="Sun H."/>
            <person name="Tunlid A."/>
            <person name="Henrissat B."/>
            <person name="Grigoriev I.V."/>
            <person name="Hibbett D.S."/>
            <person name="Martin F."/>
            <person name="Nordberg H.P."/>
            <person name="Cantor M.N."/>
            <person name="Hua S.X."/>
        </authorList>
    </citation>
    <scope>NUCLEOTIDE SEQUENCE [LARGE SCALE GENOMIC DNA]</scope>
    <source>
        <strain evidence="8">h7</strain>
    </source>
</reference>
<feature type="region of interest" description="Disordered" evidence="5">
    <location>
        <begin position="41"/>
        <end position="77"/>
    </location>
</feature>
<proteinExistence type="inferred from homology"/>
<dbReference type="GO" id="GO:0003779">
    <property type="term" value="F:actin binding"/>
    <property type="evidence" value="ECO:0007669"/>
    <property type="project" value="InterPro"/>
</dbReference>
<evidence type="ECO:0000313" key="8">
    <source>
        <dbReference type="Proteomes" id="UP000053424"/>
    </source>
</evidence>
<dbReference type="SUPFAM" id="SSF69340">
    <property type="entry name" value="C-terminal domain of adenylylcyclase associated protein"/>
    <property type="match status" value="1"/>
</dbReference>
<dbReference type="InterPro" id="IPR036223">
    <property type="entry name" value="CAP_C_sf"/>
</dbReference>
<dbReference type="Pfam" id="PF21938">
    <property type="entry name" value="CAP_N"/>
    <property type="match status" value="1"/>
</dbReference>
<evidence type="ECO:0000256" key="5">
    <source>
        <dbReference type="SAM" id="MobiDB-lite"/>
    </source>
</evidence>
<dbReference type="AlphaFoldDB" id="A0A0C3CZZ8"/>
<feature type="compositionally biased region" description="Pro residues" evidence="5">
    <location>
        <begin position="271"/>
        <end position="286"/>
    </location>
</feature>
<dbReference type="FunFam" id="1.25.40.330:FF:000001">
    <property type="entry name" value="Adenylyl cyclase-associated protein"/>
    <property type="match status" value="1"/>
</dbReference>
<dbReference type="InterPro" id="IPR016098">
    <property type="entry name" value="CAP/MinC_C"/>
</dbReference>
<evidence type="ECO:0000259" key="6">
    <source>
        <dbReference type="PROSITE" id="PS51329"/>
    </source>
</evidence>
<dbReference type="SUPFAM" id="SSF101278">
    <property type="entry name" value="N-terminal domain of adenylylcyclase associated protein, CAP"/>
    <property type="match status" value="1"/>
</dbReference>
<dbReference type="HOGENOM" id="CLU_015780_1_0_1"/>
<dbReference type="Pfam" id="PF08603">
    <property type="entry name" value="CAP_C"/>
    <property type="match status" value="1"/>
</dbReference>
<dbReference type="PROSITE" id="PS51329">
    <property type="entry name" value="C_CAP_COFACTOR_C"/>
    <property type="match status" value="1"/>
</dbReference>
<dbReference type="Pfam" id="PF01213">
    <property type="entry name" value="CAP_N-CM"/>
    <property type="match status" value="1"/>
</dbReference>
<dbReference type="InterPro" id="IPR036222">
    <property type="entry name" value="CAP_N_sf"/>
</dbReference>
<dbReference type="GO" id="GO:0005737">
    <property type="term" value="C:cytoplasm"/>
    <property type="evidence" value="ECO:0007669"/>
    <property type="project" value="TreeGrafter"/>
</dbReference>
<feature type="region of interest" description="Disordered" evidence="5">
    <location>
        <begin position="262"/>
        <end position="291"/>
    </location>
</feature>
<dbReference type="OrthoDB" id="77251at2759"/>
<dbReference type="GO" id="GO:0019933">
    <property type="term" value="P:cAMP-mediated signaling"/>
    <property type="evidence" value="ECO:0007669"/>
    <property type="project" value="TreeGrafter"/>
</dbReference>
<feature type="domain" description="C-CAP/cofactor C-like" evidence="6">
    <location>
        <begin position="350"/>
        <end position="497"/>
    </location>
</feature>
<dbReference type="GO" id="GO:0007015">
    <property type="term" value="P:actin filament organization"/>
    <property type="evidence" value="ECO:0007669"/>
    <property type="project" value="TreeGrafter"/>
</dbReference>
<organism evidence="7 8">
    <name type="scientific">Hebeloma cylindrosporum</name>
    <dbReference type="NCBI Taxonomy" id="76867"/>
    <lineage>
        <taxon>Eukaryota</taxon>
        <taxon>Fungi</taxon>
        <taxon>Dikarya</taxon>
        <taxon>Basidiomycota</taxon>
        <taxon>Agaricomycotina</taxon>
        <taxon>Agaricomycetes</taxon>
        <taxon>Agaricomycetidae</taxon>
        <taxon>Agaricales</taxon>
        <taxon>Agaricineae</taxon>
        <taxon>Hymenogastraceae</taxon>
        <taxon>Hebeloma</taxon>
    </lineage>
</organism>
<dbReference type="PANTHER" id="PTHR10652:SF0">
    <property type="entry name" value="ADENYLYL CYCLASE-ASSOCIATED PROTEIN"/>
    <property type="match status" value="1"/>
</dbReference>
<dbReference type="InterPro" id="IPR006599">
    <property type="entry name" value="CARP_motif"/>
</dbReference>
<comment type="function">
    <text evidence="2">The N-terminal domain binds to adenylyl cyclase, thereby enabling adenylyl cyclase to be activated by upstream regulatory signals, such as Ras. The C-terminal domain is required for normal cellular morphology and growth control.</text>
</comment>
<accession>A0A0C3CZZ8</accession>
<dbReference type="InterPro" id="IPR001837">
    <property type="entry name" value="Adenylate_cyclase-assoc_CAP"/>
</dbReference>
<gene>
    <name evidence="7" type="ORF">M413DRAFT_438633</name>
</gene>
<evidence type="ECO:0000256" key="3">
    <source>
        <dbReference type="ARBA" id="ARBA00072052"/>
    </source>
</evidence>
<dbReference type="EMBL" id="KN831768">
    <property type="protein sequence ID" value="KIM49451.1"/>
    <property type="molecule type" value="Genomic_DNA"/>
</dbReference>
<dbReference type="InterPro" id="IPR013992">
    <property type="entry name" value="Adenylate_cyclase-assoc_CAP_N"/>
</dbReference>
<dbReference type="Proteomes" id="UP000053424">
    <property type="component" value="Unassembled WGS sequence"/>
</dbReference>
<dbReference type="STRING" id="686832.A0A0C3CZZ8"/>
<dbReference type="PANTHER" id="PTHR10652">
    <property type="entry name" value="ADENYLYL CYCLASE-ASSOCIATED PROTEIN"/>
    <property type="match status" value="1"/>
</dbReference>
<dbReference type="InterPro" id="IPR013912">
    <property type="entry name" value="Adenylate_cyclase-assoc_CAP_C"/>
</dbReference>
<dbReference type="GO" id="GO:0008179">
    <property type="term" value="F:adenylate cyclase binding"/>
    <property type="evidence" value="ECO:0007669"/>
    <property type="project" value="TreeGrafter"/>
</dbReference>
<evidence type="ECO:0000256" key="4">
    <source>
        <dbReference type="RuleBase" id="RU000647"/>
    </source>
</evidence>
<feature type="compositionally biased region" description="Pro residues" evidence="5">
    <location>
        <begin position="59"/>
        <end position="71"/>
    </location>
</feature>
<dbReference type="Gene3D" id="1.25.40.330">
    <property type="entry name" value="Adenylate cyclase-associated CAP, N-terminal domain"/>
    <property type="match status" value="1"/>
</dbReference>
<reference evidence="8" key="2">
    <citation type="submission" date="2015-01" db="EMBL/GenBank/DDBJ databases">
        <title>Evolutionary Origins and Diversification of the Mycorrhizal Mutualists.</title>
        <authorList>
            <consortium name="DOE Joint Genome Institute"/>
            <consortium name="Mycorrhizal Genomics Consortium"/>
            <person name="Kohler A."/>
            <person name="Kuo A."/>
            <person name="Nagy L.G."/>
            <person name="Floudas D."/>
            <person name="Copeland A."/>
            <person name="Barry K.W."/>
            <person name="Cichocki N."/>
            <person name="Veneault-Fourrey C."/>
            <person name="LaButti K."/>
            <person name="Lindquist E.A."/>
            <person name="Lipzen A."/>
            <person name="Lundell T."/>
            <person name="Morin E."/>
            <person name="Murat C."/>
            <person name="Riley R."/>
            <person name="Ohm R."/>
            <person name="Sun H."/>
            <person name="Tunlid A."/>
            <person name="Henrissat B."/>
            <person name="Grigoriev I.V."/>
            <person name="Hibbett D.S."/>
            <person name="Martin F."/>
        </authorList>
    </citation>
    <scope>NUCLEOTIDE SEQUENCE [LARGE SCALE GENOMIC DNA]</scope>
    <source>
        <strain evidence="8">h7</strain>
    </source>
</reference>
<dbReference type="InterPro" id="IPR053950">
    <property type="entry name" value="CAP_N"/>
</dbReference>
<comment type="similarity">
    <text evidence="1 4">Belongs to the CAP family.</text>
</comment>
<evidence type="ECO:0000256" key="1">
    <source>
        <dbReference type="ARBA" id="ARBA00007659"/>
    </source>
</evidence>
<name>A0A0C3CZZ8_HEBCY</name>
<evidence type="ECO:0000313" key="7">
    <source>
        <dbReference type="EMBL" id="KIM49451.1"/>
    </source>
</evidence>
<dbReference type="Gene3D" id="2.160.20.70">
    <property type="match status" value="1"/>
</dbReference>
<dbReference type="InterPro" id="IPR017901">
    <property type="entry name" value="C-CAP_CF_C-like"/>
</dbReference>
<evidence type="ECO:0000256" key="2">
    <source>
        <dbReference type="ARBA" id="ARBA00054756"/>
    </source>
</evidence>
<dbReference type="SMART" id="SM00673">
    <property type="entry name" value="CARP"/>
    <property type="match status" value="2"/>
</dbReference>
<keyword evidence="8" id="KW-1185">Reference proteome</keyword>
<sequence>MSHVSSSGLHSLATLVKRLEAAASRFEDIALVIDPSLRIESAPSDSPQPAVRESLRLDAPPPSIPAPPPAVPSAVPAPAVETPKSVVAYQERVINEELKPFIELTNEFASANVTATISLVQKQFDILGDFLKVAASCQKPDQKSLEGLLSPFPQSIEAISRAKEANRRDRDWYSHLTVVAEGAPVIGWVVNPKPVQAVIDIKDSVVYYGNKLKKEYKDKDPKHLKWVDSYVAILDALQAYVKEYHTMGLTWNPKGIPVEQYKSSAASAGGSPPPPPPPPPPAPPKAPAAAAPAGGAAAVFAELNRGEDVTKGLRKVDKSEMTHKNPALRAGSVVPASISSTAVGKKPIKPSKPHALAGKKPPKFVLDGNKWLIEFQENETITVENVEISQSVNIFGCKGSTILIKGKVNAVNIINSTKTSVLVQSVVSSISVTASPSFQLQITATAPMIQLDSTDSGQIYLSKDSLNTEITTAKCSAINISLPVEGEEDGVFEEQPVPEMFKTVVKNGKLVTTVVEHSG</sequence>